<keyword evidence="4" id="KW-0539">Nucleus</keyword>
<dbReference type="PROSITE" id="PS00036">
    <property type="entry name" value="BZIP_BASIC"/>
    <property type="match status" value="1"/>
</dbReference>
<dbReference type="PROSITE" id="PS50217">
    <property type="entry name" value="BZIP"/>
    <property type="match status" value="1"/>
</dbReference>
<evidence type="ECO:0000313" key="8">
    <source>
        <dbReference type="Proteomes" id="UP000756346"/>
    </source>
</evidence>
<dbReference type="Proteomes" id="UP000756346">
    <property type="component" value="Unassembled WGS sequence"/>
</dbReference>
<dbReference type="CDD" id="cd14687">
    <property type="entry name" value="bZIP_ATF2"/>
    <property type="match status" value="1"/>
</dbReference>
<keyword evidence="8" id="KW-1185">Reference proteome</keyword>
<keyword evidence="5" id="KW-0175">Coiled coil</keyword>
<dbReference type="SMART" id="SM00338">
    <property type="entry name" value="BRLZ"/>
    <property type="match status" value="1"/>
</dbReference>
<comment type="subcellular location">
    <subcellularLocation>
        <location evidence="1">Nucleus</location>
    </subcellularLocation>
</comment>
<dbReference type="GeneID" id="70189370"/>
<dbReference type="SUPFAM" id="SSF57959">
    <property type="entry name" value="Leucine zipper domain"/>
    <property type="match status" value="1"/>
</dbReference>
<keyword evidence="3" id="KW-0804">Transcription</keyword>
<name>A0A9P8XR35_9PEZI</name>
<evidence type="ECO:0000256" key="3">
    <source>
        <dbReference type="ARBA" id="ARBA00023163"/>
    </source>
</evidence>
<dbReference type="PANTHER" id="PTHR19304">
    <property type="entry name" value="CYCLIC-AMP RESPONSE ELEMENT BINDING PROTEIN"/>
    <property type="match status" value="1"/>
</dbReference>
<evidence type="ECO:0000256" key="2">
    <source>
        <dbReference type="ARBA" id="ARBA00023015"/>
    </source>
</evidence>
<dbReference type="AlphaFoldDB" id="A0A9P8XR35"/>
<evidence type="ECO:0000256" key="5">
    <source>
        <dbReference type="SAM" id="Coils"/>
    </source>
</evidence>
<dbReference type="GO" id="GO:0005634">
    <property type="term" value="C:nucleus"/>
    <property type="evidence" value="ECO:0007669"/>
    <property type="project" value="UniProtKB-SubCell"/>
</dbReference>
<comment type="caution">
    <text evidence="7">The sequence shown here is derived from an EMBL/GenBank/DDBJ whole genome shotgun (WGS) entry which is preliminary data.</text>
</comment>
<dbReference type="Pfam" id="PF00170">
    <property type="entry name" value="bZIP_1"/>
    <property type="match status" value="1"/>
</dbReference>
<feature type="coiled-coil region" evidence="5">
    <location>
        <begin position="189"/>
        <end position="234"/>
    </location>
</feature>
<dbReference type="RefSeq" id="XP_046004862.1">
    <property type="nucleotide sequence ID" value="XM_046159824.1"/>
</dbReference>
<protein>
    <recommendedName>
        <fullName evidence="6">BZIP domain-containing protein</fullName>
    </recommendedName>
</protein>
<evidence type="ECO:0000256" key="1">
    <source>
        <dbReference type="ARBA" id="ARBA00004123"/>
    </source>
</evidence>
<evidence type="ECO:0000259" key="6">
    <source>
        <dbReference type="PROSITE" id="PS50217"/>
    </source>
</evidence>
<evidence type="ECO:0000313" key="7">
    <source>
        <dbReference type="EMBL" id="KAH7012597.1"/>
    </source>
</evidence>
<dbReference type="InterPro" id="IPR004827">
    <property type="entry name" value="bZIP"/>
</dbReference>
<feature type="domain" description="BZIP" evidence="6">
    <location>
        <begin position="175"/>
        <end position="238"/>
    </location>
</feature>
<dbReference type="EMBL" id="JAGTJQ010000014">
    <property type="protein sequence ID" value="KAH7012597.1"/>
    <property type="molecule type" value="Genomic_DNA"/>
</dbReference>
<keyword evidence="2" id="KW-0805">Transcription regulation</keyword>
<dbReference type="Gene3D" id="1.20.5.170">
    <property type="match status" value="1"/>
</dbReference>
<reference evidence="7" key="1">
    <citation type="journal article" date="2021" name="Nat. Commun.">
        <title>Genetic determinants of endophytism in the Arabidopsis root mycobiome.</title>
        <authorList>
            <person name="Mesny F."/>
            <person name="Miyauchi S."/>
            <person name="Thiergart T."/>
            <person name="Pickel B."/>
            <person name="Atanasova L."/>
            <person name="Karlsson M."/>
            <person name="Huettel B."/>
            <person name="Barry K.W."/>
            <person name="Haridas S."/>
            <person name="Chen C."/>
            <person name="Bauer D."/>
            <person name="Andreopoulos W."/>
            <person name="Pangilinan J."/>
            <person name="LaButti K."/>
            <person name="Riley R."/>
            <person name="Lipzen A."/>
            <person name="Clum A."/>
            <person name="Drula E."/>
            <person name="Henrissat B."/>
            <person name="Kohler A."/>
            <person name="Grigoriev I.V."/>
            <person name="Martin F.M."/>
            <person name="Hacquard S."/>
        </authorList>
    </citation>
    <scope>NUCLEOTIDE SEQUENCE</scope>
    <source>
        <strain evidence="7">MPI-CAGE-CH-0230</strain>
    </source>
</reference>
<dbReference type="InterPro" id="IPR051027">
    <property type="entry name" value="bZIP_transcription_factors"/>
</dbReference>
<gene>
    <name evidence="7" type="ORF">B0I36DRAFT_369742</name>
</gene>
<sequence>MAGLTDTTLHQPSTRTIECWSGDTFDLGRIEFSDMSQMVFDSKCSSLDAPFPAADGGFIMDLGPEMYNRPLQPYDVVPVGTIAASQISNPALDDNAWTTHSWPISPISDSSTLSIIASASTTLALAEQHSSEIQQLAGTKHRHSEIHVHSAGSADARVSFASQSTPSNRTAVPSSNKKKMIREKNRSAATKYRNRMKCEIKELQETEKQLSEKNSTLSAHVQELRDEILALKMEILRHSTCNDQGIQAFILGEIRKLIMD</sequence>
<evidence type="ECO:0000256" key="4">
    <source>
        <dbReference type="ARBA" id="ARBA00023242"/>
    </source>
</evidence>
<dbReference type="InterPro" id="IPR046347">
    <property type="entry name" value="bZIP_sf"/>
</dbReference>
<dbReference type="GO" id="GO:0003700">
    <property type="term" value="F:DNA-binding transcription factor activity"/>
    <property type="evidence" value="ECO:0007669"/>
    <property type="project" value="InterPro"/>
</dbReference>
<proteinExistence type="predicted"/>
<dbReference type="OrthoDB" id="295274at2759"/>
<accession>A0A9P8XR35</accession>
<organism evidence="7 8">
    <name type="scientific">Microdochium trichocladiopsis</name>
    <dbReference type="NCBI Taxonomy" id="1682393"/>
    <lineage>
        <taxon>Eukaryota</taxon>
        <taxon>Fungi</taxon>
        <taxon>Dikarya</taxon>
        <taxon>Ascomycota</taxon>
        <taxon>Pezizomycotina</taxon>
        <taxon>Sordariomycetes</taxon>
        <taxon>Xylariomycetidae</taxon>
        <taxon>Xylariales</taxon>
        <taxon>Microdochiaceae</taxon>
        <taxon>Microdochium</taxon>
    </lineage>
</organism>